<evidence type="ECO:0000313" key="9">
    <source>
        <dbReference type="Proteomes" id="UP000255423"/>
    </source>
</evidence>
<keyword evidence="3" id="KW-0963">Cytoplasm</keyword>
<evidence type="ECO:0000256" key="3">
    <source>
        <dbReference type="ARBA" id="ARBA00022490"/>
    </source>
</evidence>
<evidence type="ECO:0000256" key="1">
    <source>
        <dbReference type="ARBA" id="ARBA00004496"/>
    </source>
</evidence>
<dbReference type="AlphaFoldDB" id="A0A380S591"/>
<keyword evidence="5 7" id="KW-0175">Coiled coil</keyword>
<dbReference type="InterPro" id="IPR019933">
    <property type="entry name" value="DivIVA_domain"/>
</dbReference>
<dbReference type="PANTHER" id="PTHR35794:SF2">
    <property type="entry name" value="CELL DIVISION PROTEIN DIVIVA"/>
    <property type="match status" value="1"/>
</dbReference>
<feature type="coiled-coil region" evidence="7">
    <location>
        <begin position="98"/>
        <end position="128"/>
    </location>
</feature>
<evidence type="ECO:0000256" key="5">
    <source>
        <dbReference type="ARBA" id="ARBA00023054"/>
    </source>
</evidence>
<dbReference type="PANTHER" id="PTHR35794">
    <property type="entry name" value="CELL DIVISION PROTEIN DIVIVA"/>
    <property type="match status" value="1"/>
</dbReference>
<reference evidence="8 9" key="1">
    <citation type="submission" date="2017-08" db="EMBL/GenBank/DDBJ databases">
        <authorList>
            <person name="de Groot N.N."/>
        </authorList>
    </citation>
    <scope>NUCLEOTIDE SEQUENCE [LARGE SCALE GENOMIC DNA]</scope>
    <source>
        <strain evidence="8 9">HM2</strain>
    </source>
</reference>
<sequence length="169" mass="19808">MELTPLDIRNQTFHKKSFKGYDPEEVKAFLETTATAFENMFRDRTNLTERLKVAEERVNYYRQIEKTIQDAVVTMQRTINEVKASAEKEAEIIIAEAKARAMREVESIKRESENLRTEIEQLRQLRTNYFIRCRALIHSQDELLSAMENDQQKEFEAPATIQNDGFALT</sequence>
<comment type="subcellular location">
    <subcellularLocation>
        <location evidence="1">Cytoplasm</location>
    </subcellularLocation>
</comment>
<evidence type="ECO:0000256" key="4">
    <source>
        <dbReference type="ARBA" id="ARBA00022618"/>
    </source>
</evidence>
<evidence type="ECO:0000313" key="8">
    <source>
        <dbReference type="EMBL" id="SUQ24295.1"/>
    </source>
</evidence>
<evidence type="ECO:0000256" key="6">
    <source>
        <dbReference type="ARBA" id="ARBA00023306"/>
    </source>
</evidence>
<organism evidence="8 9">
    <name type="scientific">Fibrobacter succinogenes</name>
    <name type="common">Bacteroides succinogenes</name>
    <dbReference type="NCBI Taxonomy" id="833"/>
    <lineage>
        <taxon>Bacteria</taxon>
        <taxon>Pseudomonadati</taxon>
        <taxon>Fibrobacterota</taxon>
        <taxon>Fibrobacteria</taxon>
        <taxon>Fibrobacterales</taxon>
        <taxon>Fibrobacteraceae</taxon>
        <taxon>Fibrobacter</taxon>
    </lineage>
</organism>
<dbReference type="GO" id="GO:0005737">
    <property type="term" value="C:cytoplasm"/>
    <property type="evidence" value="ECO:0007669"/>
    <property type="project" value="UniProtKB-SubCell"/>
</dbReference>
<dbReference type="NCBIfam" id="TIGR03544">
    <property type="entry name" value="DivI1A_domain"/>
    <property type="match status" value="1"/>
</dbReference>
<name>A0A380S591_FIBSU</name>
<dbReference type="InterPro" id="IPR007793">
    <property type="entry name" value="DivIVA_fam"/>
</dbReference>
<dbReference type="EMBL" id="UHJL01000002">
    <property type="protein sequence ID" value="SUQ24295.1"/>
    <property type="molecule type" value="Genomic_DNA"/>
</dbReference>
<keyword evidence="4 8" id="KW-0132">Cell division</keyword>
<proteinExistence type="inferred from homology"/>
<dbReference type="GO" id="GO:0051301">
    <property type="term" value="P:cell division"/>
    <property type="evidence" value="ECO:0007669"/>
    <property type="project" value="UniProtKB-KW"/>
</dbReference>
<protein>
    <submittedName>
        <fullName evidence="8">Cell division initiation protein</fullName>
    </submittedName>
</protein>
<keyword evidence="6" id="KW-0131">Cell cycle</keyword>
<evidence type="ECO:0000256" key="7">
    <source>
        <dbReference type="SAM" id="Coils"/>
    </source>
</evidence>
<comment type="similarity">
    <text evidence="2">Belongs to the DivIVA family.</text>
</comment>
<gene>
    <name evidence="8" type="ORF">SAMN05661053_1691</name>
</gene>
<dbReference type="Gene3D" id="6.10.250.660">
    <property type="match status" value="1"/>
</dbReference>
<accession>A0A380S591</accession>
<dbReference type="Proteomes" id="UP000255423">
    <property type="component" value="Unassembled WGS sequence"/>
</dbReference>
<evidence type="ECO:0000256" key="2">
    <source>
        <dbReference type="ARBA" id="ARBA00009008"/>
    </source>
</evidence>
<dbReference type="RefSeq" id="WP_109572829.1">
    <property type="nucleotide sequence ID" value="NZ_UHJL01000002.1"/>
</dbReference>
<dbReference type="Pfam" id="PF05103">
    <property type="entry name" value="DivIVA"/>
    <property type="match status" value="1"/>
</dbReference>